<evidence type="ECO:0000256" key="9">
    <source>
        <dbReference type="PROSITE-ProRule" id="PRU00742"/>
    </source>
</evidence>
<dbReference type="RefSeq" id="WP_105039896.1">
    <property type="nucleotide sequence ID" value="NZ_PPSL01000003.1"/>
</dbReference>
<evidence type="ECO:0000256" key="6">
    <source>
        <dbReference type="ARBA" id="ARBA00022723"/>
    </source>
</evidence>
<dbReference type="Proteomes" id="UP000239872">
    <property type="component" value="Unassembled WGS sequence"/>
</dbReference>
<evidence type="ECO:0000256" key="5">
    <source>
        <dbReference type="ARBA" id="ARBA00022503"/>
    </source>
</evidence>
<gene>
    <name evidence="10" type="ORF">CJD36_014480</name>
</gene>
<dbReference type="PRINTS" id="PR00116">
    <property type="entry name" value="ARGINASE"/>
</dbReference>
<evidence type="ECO:0000256" key="1">
    <source>
        <dbReference type="ARBA" id="ARBA00001936"/>
    </source>
</evidence>
<dbReference type="PANTHER" id="PTHR43782:SF3">
    <property type="entry name" value="ARGINASE"/>
    <property type="match status" value="1"/>
</dbReference>
<name>A0A2S7SWT0_9BACT</name>
<dbReference type="Pfam" id="PF00491">
    <property type="entry name" value="Arginase"/>
    <property type="match status" value="1"/>
</dbReference>
<evidence type="ECO:0000313" key="11">
    <source>
        <dbReference type="Proteomes" id="UP000239872"/>
    </source>
</evidence>
<comment type="caution">
    <text evidence="10">The sequence shown here is derived from an EMBL/GenBank/DDBJ whole genome shotgun (WGS) entry which is preliminary data.</text>
</comment>
<dbReference type="CDD" id="cd09989">
    <property type="entry name" value="Arginase"/>
    <property type="match status" value="1"/>
</dbReference>
<comment type="pathway">
    <text evidence="2">Nitrogen metabolism; urea cycle; L-ornithine and urea from L-arginine: step 1/1.</text>
</comment>
<evidence type="ECO:0000256" key="7">
    <source>
        <dbReference type="ARBA" id="ARBA00022801"/>
    </source>
</evidence>
<evidence type="ECO:0000256" key="8">
    <source>
        <dbReference type="ARBA" id="ARBA00023211"/>
    </source>
</evidence>
<dbReference type="GO" id="GO:0005829">
    <property type="term" value="C:cytosol"/>
    <property type="evidence" value="ECO:0007669"/>
    <property type="project" value="TreeGrafter"/>
</dbReference>
<dbReference type="PANTHER" id="PTHR43782">
    <property type="entry name" value="ARGINASE"/>
    <property type="match status" value="1"/>
</dbReference>
<sequence length="315" mass="34977">MRNIKIIEVRSEIGAGTRGASLGIDAIKIAALDFMSNLFVNFPSDVVENENRLLYEPVASPYAKRITGIHTMYERVSTAVCETVKSGLFPLVLAGDHSTAGATIAGLKMAKPKRRLGVVWIDAHADLHSPFTTPSGNMHGMPLCISLADDNKENQVHNPDPQTLDYWKKLKNLGKIEPKILPEDIVFIALRDFEKEEEAIIKKGNIKVIPVAEVRRKGIENVVRQTFLHLSNCDDIYVSFDVDSLDSSISRGTGTPVSNGLREREAEDLIASFMQHHKICCFEIAEVNPTLDKENMMAEIAFNILQRGVNLLLLN</sequence>
<dbReference type="EC" id="3.5.3.1" evidence="3"/>
<dbReference type="InterPro" id="IPR023696">
    <property type="entry name" value="Ureohydrolase_dom_sf"/>
</dbReference>
<accession>A0A2S7SWT0</accession>
<keyword evidence="6" id="KW-0479">Metal-binding</keyword>
<keyword evidence="11" id="KW-1185">Reference proteome</keyword>
<organism evidence="10 11">
    <name type="scientific">Flavipsychrobacter stenotrophus</name>
    <dbReference type="NCBI Taxonomy" id="2077091"/>
    <lineage>
        <taxon>Bacteria</taxon>
        <taxon>Pseudomonadati</taxon>
        <taxon>Bacteroidota</taxon>
        <taxon>Chitinophagia</taxon>
        <taxon>Chitinophagales</taxon>
        <taxon>Chitinophagaceae</taxon>
        <taxon>Flavipsychrobacter</taxon>
    </lineage>
</organism>
<reference evidence="10 11" key="1">
    <citation type="submission" date="2018-01" db="EMBL/GenBank/DDBJ databases">
        <title>A novel member of the phylum Bacteroidetes isolated from glacier ice.</title>
        <authorList>
            <person name="Liu Q."/>
            <person name="Xin Y.-H."/>
        </authorList>
    </citation>
    <scope>NUCLEOTIDE SEQUENCE [LARGE SCALE GENOMIC DNA]</scope>
    <source>
        <strain evidence="10 11">RB1R16</strain>
    </source>
</reference>
<dbReference type="PROSITE" id="PS51409">
    <property type="entry name" value="ARGINASE_2"/>
    <property type="match status" value="1"/>
</dbReference>
<evidence type="ECO:0000256" key="4">
    <source>
        <dbReference type="ARBA" id="ARBA00018123"/>
    </source>
</evidence>
<dbReference type="OrthoDB" id="9788689at2"/>
<dbReference type="EMBL" id="PPSL01000003">
    <property type="protein sequence ID" value="PQJ11168.1"/>
    <property type="molecule type" value="Genomic_DNA"/>
</dbReference>
<evidence type="ECO:0000313" key="10">
    <source>
        <dbReference type="EMBL" id="PQJ11168.1"/>
    </source>
</evidence>
<evidence type="ECO:0000256" key="2">
    <source>
        <dbReference type="ARBA" id="ARBA00005098"/>
    </source>
</evidence>
<keyword evidence="5" id="KW-0056">Arginine metabolism</keyword>
<protein>
    <recommendedName>
        <fullName evidence="4">Arginase</fullName>
        <ecNumber evidence="3">3.5.3.1</ecNumber>
    </recommendedName>
</protein>
<keyword evidence="7" id="KW-0378">Hydrolase</keyword>
<dbReference type="InterPro" id="IPR006035">
    <property type="entry name" value="Ureohydrolase"/>
</dbReference>
<dbReference type="GO" id="GO:0030145">
    <property type="term" value="F:manganese ion binding"/>
    <property type="evidence" value="ECO:0007669"/>
    <property type="project" value="TreeGrafter"/>
</dbReference>
<dbReference type="GO" id="GO:0004053">
    <property type="term" value="F:arginase activity"/>
    <property type="evidence" value="ECO:0007669"/>
    <property type="project" value="UniProtKB-EC"/>
</dbReference>
<comment type="cofactor">
    <cofactor evidence="1">
        <name>Mn(2+)</name>
        <dbReference type="ChEBI" id="CHEBI:29035"/>
    </cofactor>
</comment>
<proteinExistence type="inferred from homology"/>
<dbReference type="GO" id="GO:0006525">
    <property type="term" value="P:arginine metabolic process"/>
    <property type="evidence" value="ECO:0007669"/>
    <property type="project" value="UniProtKB-KW"/>
</dbReference>
<dbReference type="Gene3D" id="3.40.800.10">
    <property type="entry name" value="Ureohydrolase domain"/>
    <property type="match status" value="1"/>
</dbReference>
<dbReference type="SUPFAM" id="SSF52768">
    <property type="entry name" value="Arginase/deacetylase"/>
    <property type="match status" value="1"/>
</dbReference>
<comment type="similarity">
    <text evidence="9">Belongs to the arginase family.</text>
</comment>
<dbReference type="InterPro" id="IPR014033">
    <property type="entry name" value="Arginase"/>
</dbReference>
<dbReference type="AlphaFoldDB" id="A0A2S7SWT0"/>
<evidence type="ECO:0000256" key="3">
    <source>
        <dbReference type="ARBA" id="ARBA00012168"/>
    </source>
</evidence>
<keyword evidence="8" id="KW-0464">Manganese</keyword>